<dbReference type="EMBL" id="JACGWO010000004">
    <property type="protein sequence ID" value="KAK4430367.1"/>
    <property type="molecule type" value="Genomic_DNA"/>
</dbReference>
<dbReference type="Pfam" id="PF14309">
    <property type="entry name" value="DUF4378"/>
    <property type="match status" value="1"/>
</dbReference>
<reference evidence="4" key="1">
    <citation type="submission" date="2020-06" db="EMBL/GenBank/DDBJ databases">
        <authorList>
            <person name="Li T."/>
            <person name="Hu X."/>
            <person name="Zhang T."/>
            <person name="Song X."/>
            <person name="Zhang H."/>
            <person name="Dai N."/>
            <person name="Sheng W."/>
            <person name="Hou X."/>
            <person name="Wei L."/>
        </authorList>
    </citation>
    <scope>NUCLEOTIDE SEQUENCE</scope>
    <source>
        <strain evidence="4">3651</strain>
        <tissue evidence="4">Leaf</tissue>
    </source>
</reference>
<feature type="domain" description="DUF4378" evidence="2">
    <location>
        <begin position="721"/>
        <end position="886"/>
    </location>
</feature>
<proteinExistence type="predicted"/>
<dbReference type="InterPro" id="IPR032795">
    <property type="entry name" value="DUF3741-assoc"/>
</dbReference>
<reference evidence="4" key="2">
    <citation type="journal article" date="2024" name="Plant">
        <title>Genomic evolution and insights into agronomic trait innovations of Sesamum species.</title>
        <authorList>
            <person name="Miao H."/>
            <person name="Wang L."/>
            <person name="Qu L."/>
            <person name="Liu H."/>
            <person name="Sun Y."/>
            <person name="Le M."/>
            <person name="Wang Q."/>
            <person name="Wei S."/>
            <person name="Zheng Y."/>
            <person name="Lin W."/>
            <person name="Duan Y."/>
            <person name="Cao H."/>
            <person name="Xiong S."/>
            <person name="Wang X."/>
            <person name="Wei L."/>
            <person name="Li C."/>
            <person name="Ma Q."/>
            <person name="Ju M."/>
            <person name="Zhao R."/>
            <person name="Li G."/>
            <person name="Mu C."/>
            <person name="Tian Q."/>
            <person name="Mei H."/>
            <person name="Zhang T."/>
            <person name="Gao T."/>
            <person name="Zhang H."/>
        </authorList>
    </citation>
    <scope>NUCLEOTIDE SEQUENCE</scope>
    <source>
        <strain evidence="4">3651</strain>
    </source>
</reference>
<feature type="region of interest" description="Disordered" evidence="1">
    <location>
        <begin position="356"/>
        <end position="379"/>
    </location>
</feature>
<dbReference type="InterPro" id="IPR025486">
    <property type="entry name" value="DUF4378"/>
</dbReference>
<sequence length="911" mass="103363">MGSLLDLLDIGEGIMARKVGTHKRHGGGLEAPRNSLELPMETAYGLYAARDNILYAHDMRKESAAKAYYSSEGPIKKLISEEVSERPNSRKNAPSVVARLMGVDTLPFESKSAPQVVYMKNENPTGKLMDMEQPRKGSAGHGISTSNCSQQLEVGCFGHYTDRYSDHSSRYMKLTKPKPREHPQEEELQKFKKEFEAWQAARFNECSNVIKFSSAPAQLIAQEDLNREKMFLYANSKRITSSERLREPDDLAEIVDQHQILTSGSCKKKNLCYSAEGKESLYLNRIPRTDFRTSQLMNSDQKLDNVSAPSKIVILRPGPDRMDINEDLWNSTPSTSEGRGSIEDFLEEVKERLKSELQGKSSKRSTTVRGGGIETPYWEKPSEPREIARRIAQEVRDSVSRDLGTNLPRSESTRSNRSEIQLNATGSPEFIDRDTRRFLAERLRNVLRGEIHREVPMVVCNSSRLSMSDYEKGGAGQSRDTWIDSKSSYPQCFTNELETQSRSFRRELNEGEIHPKDLSPRSLVRSLSAPVSGTSFGKLLLEDRHILTGAQIRRKHEVIEKVSVNIKKQKKDKFNIKEKVSSFRYSLTLRGRLFRRRVKLVEGSEQNKKNLLKDITSGPTVAMSFCETHENSTEVPPSPASVCSSVHEEFWRAADYLSPISSSGAHQPEDSEMSHVFREINSNLTELWRKLNQLEGGVVEETINVQQPTEVEADIEDEAEAYIRDLLIAGGLYDGSFSRSLSKWDPLGKPISTQVFEEVEETYQKNTDDDESCRKDHGEKLNHKMILDLLNEVLPSILREPVNMSRYVEKAIGPVQKPPHGRKLLSQVWNIIQVYIHPPVDRSYYHLDNMLARDLKSNPWSRLIDDDVNALGRDIECLIIGNMIEEMVKDMYSTLRRDSESCESFSSGGLA</sequence>
<evidence type="ECO:0000259" key="2">
    <source>
        <dbReference type="Pfam" id="PF14309"/>
    </source>
</evidence>
<dbReference type="Proteomes" id="UP001293254">
    <property type="component" value="Unassembled WGS sequence"/>
</dbReference>
<name>A0AAE2CQ51_9LAMI</name>
<dbReference type="AlphaFoldDB" id="A0AAE2CQ51"/>
<comment type="caution">
    <text evidence="4">The sequence shown here is derived from an EMBL/GenBank/DDBJ whole genome shotgun (WGS) entry which is preliminary data.</text>
</comment>
<evidence type="ECO:0000256" key="1">
    <source>
        <dbReference type="SAM" id="MobiDB-lite"/>
    </source>
</evidence>
<evidence type="ECO:0000259" key="3">
    <source>
        <dbReference type="Pfam" id="PF14383"/>
    </source>
</evidence>
<evidence type="ECO:0000313" key="4">
    <source>
        <dbReference type="EMBL" id="KAK4430367.1"/>
    </source>
</evidence>
<protein>
    <recommendedName>
        <fullName evidence="6">DUF4378 domain-containing protein</fullName>
    </recommendedName>
</protein>
<keyword evidence="5" id="KW-1185">Reference proteome</keyword>
<dbReference type="PANTHER" id="PTHR40836:SF4">
    <property type="entry name" value="RB1-INDUCIBLE COILED-COIL PROTEIN"/>
    <property type="match status" value="1"/>
</dbReference>
<dbReference type="Pfam" id="PF14383">
    <property type="entry name" value="VARLMGL"/>
    <property type="match status" value="1"/>
</dbReference>
<gene>
    <name evidence="4" type="ORF">Salat_1337400</name>
</gene>
<feature type="domain" description="DUF3741" evidence="3">
    <location>
        <begin position="93"/>
        <end position="107"/>
    </location>
</feature>
<accession>A0AAE2CQ51</accession>
<feature type="region of interest" description="Disordered" evidence="1">
    <location>
        <begin position="397"/>
        <end position="427"/>
    </location>
</feature>
<organism evidence="4 5">
    <name type="scientific">Sesamum alatum</name>
    <dbReference type="NCBI Taxonomy" id="300844"/>
    <lineage>
        <taxon>Eukaryota</taxon>
        <taxon>Viridiplantae</taxon>
        <taxon>Streptophyta</taxon>
        <taxon>Embryophyta</taxon>
        <taxon>Tracheophyta</taxon>
        <taxon>Spermatophyta</taxon>
        <taxon>Magnoliopsida</taxon>
        <taxon>eudicotyledons</taxon>
        <taxon>Gunneridae</taxon>
        <taxon>Pentapetalae</taxon>
        <taxon>asterids</taxon>
        <taxon>lamiids</taxon>
        <taxon>Lamiales</taxon>
        <taxon>Pedaliaceae</taxon>
        <taxon>Sesamum</taxon>
    </lineage>
</organism>
<evidence type="ECO:0000313" key="5">
    <source>
        <dbReference type="Proteomes" id="UP001293254"/>
    </source>
</evidence>
<dbReference type="PANTHER" id="PTHR40836">
    <property type="entry name" value="RB1-INDUCIBLE COILED-COIL PROTEIN"/>
    <property type="match status" value="1"/>
</dbReference>
<evidence type="ECO:0008006" key="6">
    <source>
        <dbReference type="Google" id="ProtNLM"/>
    </source>
</evidence>
<feature type="compositionally biased region" description="Polar residues" evidence="1">
    <location>
        <begin position="358"/>
        <end position="368"/>
    </location>
</feature>